<organism evidence="3 4">
    <name type="scientific">Tissierella carlieri</name>
    <dbReference type="NCBI Taxonomy" id="689904"/>
    <lineage>
        <taxon>Bacteria</taxon>
        <taxon>Bacillati</taxon>
        <taxon>Bacillota</taxon>
        <taxon>Tissierellia</taxon>
        <taxon>Tissierellales</taxon>
        <taxon>Tissierellaceae</taxon>
        <taxon>Tissierella</taxon>
    </lineage>
</organism>
<keyword evidence="1" id="KW-0697">Rotamase</keyword>
<dbReference type="Gene3D" id="3.10.50.40">
    <property type="match status" value="1"/>
</dbReference>
<evidence type="ECO:0000313" key="4">
    <source>
        <dbReference type="Proteomes" id="UP001524478"/>
    </source>
</evidence>
<dbReference type="PANTHER" id="PTHR47245">
    <property type="entry name" value="PEPTIDYLPROLYL ISOMERASE"/>
    <property type="match status" value="1"/>
</dbReference>
<evidence type="ECO:0000313" key="3">
    <source>
        <dbReference type="EMBL" id="MCQ4924261.1"/>
    </source>
</evidence>
<keyword evidence="4" id="KW-1185">Reference proteome</keyword>
<accession>A0ABT1SCP3</accession>
<name>A0ABT1SCP3_9FIRM</name>
<dbReference type="InterPro" id="IPR000297">
    <property type="entry name" value="PPIase_PpiC"/>
</dbReference>
<keyword evidence="1 3" id="KW-0413">Isomerase</keyword>
<dbReference type="InterPro" id="IPR046357">
    <property type="entry name" value="PPIase_dom_sf"/>
</dbReference>
<dbReference type="Pfam" id="PF00639">
    <property type="entry name" value="Rotamase"/>
    <property type="match status" value="1"/>
</dbReference>
<dbReference type="PROSITE" id="PS50198">
    <property type="entry name" value="PPIC_PPIASE_2"/>
    <property type="match status" value="1"/>
</dbReference>
<dbReference type="PANTHER" id="PTHR47245:SF2">
    <property type="entry name" value="PEPTIDYL-PROLYL CIS-TRANS ISOMERASE HP_0175-RELATED"/>
    <property type="match status" value="1"/>
</dbReference>
<dbReference type="RefSeq" id="WP_256312034.1">
    <property type="nucleotide sequence ID" value="NZ_JANGAC010000011.1"/>
</dbReference>
<dbReference type="InterPro" id="IPR050245">
    <property type="entry name" value="PrsA_foldase"/>
</dbReference>
<protein>
    <submittedName>
        <fullName evidence="3">Peptidylprolyl isomerase</fullName>
        <ecNumber evidence="3">5.2.1.8</ecNumber>
    </submittedName>
</protein>
<feature type="domain" description="PpiC" evidence="2">
    <location>
        <begin position="114"/>
        <end position="203"/>
    </location>
</feature>
<dbReference type="Proteomes" id="UP001524478">
    <property type="component" value="Unassembled WGS sequence"/>
</dbReference>
<comment type="caution">
    <text evidence="3">The sequence shown here is derived from an EMBL/GenBank/DDBJ whole genome shotgun (WGS) entry which is preliminary data.</text>
</comment>
<reference evidence="3 4" key="1">
    <citation type="submission" date="2022-06" db="EMBL/GenBank/DDBJ databases">
        <title>Isolation of gut microbiota from human fecal samples.</title>
        <authorList>
            <person name="Pamer E.G."/>
            <person name="Barat B."/>
            <person name="Waligurski E."/>
            <person name="Medina S."/>
            <person name="Paddock L."/>
            <person name="Mostad J."/>
        </authorList>
    </citation>
    <scope>NUCLEOTIDE SEQUENCE [LARGE SCALE GENOMIC DNA]</scope>
    <source>
        <strain evidence="3 4">DFI.7.95</strain>
    </source>
</reference>
<evidence type="ECO:0000256" key="1">
    <source>
        <dbReference type="PROSITE-ProRule" id="PRU00278"/>
    </source>
</evidence>
<dbReference type="InterPro" id="IPR023058">
    <property type="entry name" value="PPIase_PpiC_CS"/>
</dbReference>
<gene>
    <name evidence="3" type="ORF">NE686_14255</name>
</gene>
<proteinExistence type="predicted"/>
<dbReference type="EC" id="5.2.1.8" evidence="3"/>
<sequence>MSEKRILAVVNGKEITEDTVLRFLNDLGPQMTMQFQSPEGIKRVVDELVNQELIYLNALENGLDKKEDFTKELERLKEGLLKQYALNNILSKITVTEGEILDFYNQNKNNFQKPETVVASHILVDNEEKAKDIIKEINEGLSFEDAAINYSSCPSKEQGGNLGEFTKGQMVPEFETAAFNMEVDAISEPVKTQFGYHIIKLTAKNKEAMSTFDEVKAQITDQVLGMKQQQAYLDKTNELKQKYEVVNNM</sequence>
<dbReference type="EMBL" id="JANGAC010000011">
    <property type="protein sequence ID" value="MCQ4924261.1"/>
    <property type="molecule type" value="Genomic_DNA"/>
</dbReference>
<dbReference type="SUPFAM" id="SSF54534">
    <property type="entry name" value="FKBP-like"/>
    <property type="match status" value="1"/>
</dbReference>
<dbReference type="PROSITE" id="PS01096">
    <property type="entry name" value="PPIC_PPIASE_1"/>
    <property type="match status" value="1"/>
</dbReference>
<dbReference type="Gene3D" id="1.10.8.1040">
    <property type="match status" value="1"/>
</dbReference>
<dbReference type="GO" id="GO:0003755">
    <property type="term" value="F:peptidyl-prolyl cis-trans isomerase activity"/>
    <property type="evidence" value="ECO:0007669"/>
    <property type="project" value="UniProtKB-EC"/>
</dbReference>
<evidence type="ECO:0000259" key="2">
    <source>
        <dbReference type="PROSITE" id="PS50198"/>
    </source>
</evidence>